<evidence type="ECO:0000256" key="1">
    <source>
        <dbReference type="SAM" id="Phobius"/>
    </source>
</evidence>
<dbReference type="EMBL" id="CAXLJM020000081">
    <property type="protein sequence ID" value="CAL8130196.1"/>
    <property type="molecule type" value="Genomic_DNA"/>
</dbReference>
<dbReference type="Proteomes" id="UP001642540">
    <property type="component" value="Unassembled WGS sequence"/>
</dbReference>
<name>A0ABP1RLQ0_9HEXA</name>
<evidence type="ECO:0000313" key="2">
    <source>
        <dbReference type="EMBL" id="CAL8130196.1"/>
    </source>
</evidence>
<keyword evidence="3" id="KW-1185">Reference proteome</keyword>
<keyword evidence="1" id="KW-1133">Transmembrane helix</keyword>
<comment type="caution">
    <text evidence="2">The sequence shown here is derived from an EMBL/GenBank/DDBJ whole genome shotgun (WGS) entry which is preliminary data.</text>
</comment>
<protein>
    <submittedName>
        <fullName evidence="2">Uncharacterized protein</fullName>
    </submittedName>
</protein>
<proteinExistence type="predicted"/>
<reference evidence="2 3" key="1">
    <citation type="submission" date="2024-08" db="EMBL/GenBank/DDBJ databases">
        <authorList>
            <person name="Cucini C."/>
            <person name="Frati F."/>
        </authorList>
    </citation>
    <scope>NUCLEOTIDE SEQUENCE [LARGE SCALE GENOMIC DNA]</scope>
</reference>
<feature type="transmembrane region" description="Helical" evidence="1">
    <location>
        <begin position="6"/>
        <end position="23"/>
    </location>
</feature>
<sequence>IACIYFMFMFTANVITEIVYLFFTSSSGSVIFSPAATFEAAIKNGKERFSFNVNIVNITLLHSWSDYAFGASELVLMLGQVCVNIFVSTLSYGPLPLTFCMAAKGFEKRILEISNFAGKDSNVLTVHERIIEYYSNLKHLTCSMNSLWSSIILVHVMQRSLDMIEFHRKFSAVNMATCRMGITQIFLVIAVVLMSEGRRIVRHNISYSRISIFITEFDVRATVLIFQMSRFKEWVNDPLVRIKFFNDKYELGPVVRDLDVNAIGIGMTGLYQINYGFVAQVRHGIDLIRLKVSNFEFQRI</sequence>
<evidence type="ECO:0000313" key="3">
    <source>
        <dbReference type="Proteomes" id="UP001642540"/>
    </source>
</evidence>
<keyword evidence="1" id="KW-0812">Transmembrane</keyword>
<feature type="non-terminal residue" evidence="2">
    <location>
        <position position="1"/>
    </location>
</feature>
<accession>A0ABP1RLQ0</accession>
<organism evidence="2 3">
    <name type="scientific">Orchesella dallaii</name>
    <dbReference type="NCBI Taxonomy" id="48710"/>
    <lineage>
        <taxon>Eukaryota</taxon>
        <taxon>Metazoa</taxon>
        <taxon>Ecdysozoa</taxon>
        <taxon>Arthropoda</taxon>
        <taxon>Hexapoda</taxon>
        <taxon>Collembola</taxon>
        <taxon>Entomobryomorpha</taxon>
        <taxon>Entomobryoidea</taxon>
        <taxon>Orchesellidae</taxon>
        <taxon>Orchesellinae</taxon>
        <taxon>Orchesella</taxon>
    </lineage>
</organism>
<keyword evidence="1" id="KW-0472">Membrane</keyword>
<gene>
    <name evidence="2" type="ORF">ODALV1_LOCUS23612</name>
</gene>
<feature type="transmembrane region" description="Helical" evidence="1">
    <location>
        <begin position="170"/>
        <end position="193"/>
    </location>
</feature>